<accession>A0A8J3D806</accession>
<evidence type="ECO:0000313" key="2">
    <source>
        <dbReference type="EMBL" id="GHB93781.1"/>
    </source>
</evidence>
<proteinExistence type="predicted"/>
<feature type="transmembrane region" description="Helical" evidence="1">
    <location>
        <begin position="44"/>
        <end position="63"/>
    </location>
</feature>
<dbReference type="Proteomes" id="UP000642829">
    <property type="component" value="Unassembled WGS sequence"/>
</dbReference>
<feature type="transmembrane region" description="Helical" evidence="1">
    <location>
        <begin position="12"/>
        <end position="32"/>
    </location>
</feature>
<dbReference type="AlphaFoldDB" id="A0A8J3D806"/>
<keyword evidence="3" id="KW-1185">Reference proteome</keyword>
<evidence type="ECO:0000313" key="3">
    <source>
        <dbReference type="Proteomes" id="UP000642829"/>
    </source>
</evidence>
<reference evidence="2" key="2">
    <citation type="submission" date="2020-09" db="EMBL/GenBank/DDBJ databases">
        <authorList>
            <person name="Sun Q."/>
            <person name="Kim S."/>
        </authorList>
    </citation>
    <scope>NUCLEOTIDE SEQUENCE</scope>
    <source>
        <strain evidence="2">KCTC 12870</strain>
    </source>
</reference>
<gene>
    <name evidence="2" type="ORF">GCM10007047_06640</name>
</gene>
<keyword evidence="1" id="KW-0472">Membrane</keyword>
<evidence type="ECO:0008006" key="4">
    <source>
        <dbReference type="Google" id="ProtNLM"/>
    </source>
</evidence>
<organism evidence="2 3">
    <name type="scientific">Cerasicoccus arenae</name>
    <dbReference type="NCBI Taxonomy" id="424488"/>
    <lineage>
        <taxon>Bacteria</taxon>
        <taxon>Pseudomonadati</taxon>
        <taxon>Verrucomicrobiota</taxon>
        <taxon>Opitutia</taxon>
        <taxon>Puniceicoccales</taxon>
        <taxon>Cerasicoccaceae</taxon>
        <taxon>Cerasicoccus</taxon>
    </lineage>
</organism>
<keyword evidence="1" id="KW-1133">Transmembrane helix</keyword>
<reference evidence="2" key="1">
    <citation type="journal article" date="2014" name="Int. J. Syst. Evol. Microbiol.">
        <title>Complete genome sequence of Corynebacterium casei LMG S-19264T (=DSM 44701T), isolated from a smear-ripened cheese.</title>
        <authorList>
            <consortium name="US DOE Joint Genome Institute (JGI-PGF)"/>
            <person name="Walter F."/>
            <person name="Albersmeier A."/>
            <person name="Kalinowski J."/>
            <person name="Ruckert C."/>
        </authorList>
    </citation>
    <scope>NUCLEOTIDE SEQUENCE</scope>
    <source>
        <strain evidence="2">KCTC 12870</strain>
    </source>
</reference>
<protein>
    <recommendedName>
        <fullName evidence="4">DUF1146 domain-containing protein</fullName>
    </recommendedName>
</protein>
<evidence type="ECO:0000256" key="1">
    <source>
        <dbReference type="SAM" id="Phobius"/>
    </source>
</evidence>
<keyword evidence="1" id="KW-0812">Transmembrane</keyword>
<comment type="caution">
    <text evidence="2">The sequence shown here is derived from an EMBL/GenBank/DDBJ whole genome shotgun (WGS) entry which is preliminary data.</text>
</comment>
<dbReference type="EMBL" id="BMXG01000003">
    <property type="protein sequence ID" value="GHB93781.1"/>
    <property type="molecule type" value="Genomic_DNA"/>
</dbReference>
<name>A0A8J3D806_9BACT</name>
<sequence>MIQFVIEVVFEAVLYIVFNTIGICTIKLFTLGQHPKDFDLADYQFKYILLGLAVSISIGWLIAKYML</sequence>